<evidence type="ECO:0000256" key="2">
    <source>
        <dbReference type="SAM" id="SignalP"/>
    </source>
</evidence>
<dbReference type="CDD" id="cd00158">
    <property type="entry name" value="RHOD"/>
    <property type="match status" value="1"/>
</dbReference>
<dbReference type="InterPro" id="IPR036873">
    <property type="entry name" value="Rhodanese-like_dom_sf"/>
</dbReference>
<comment type="caution">
    <text evidence="4">The sequence shown here is derived from an EMBL/GenBank/DDBJ whole genome shotgun (WGS) entry which is preliminary data.</text>
</comment>
<sequence length="175" mass="18079">MALSRKALATVAVAVLLLCAGCAEAGKKKANPGGRKPGRKPKPSNGNKPSKRAPDVLTVTAAMALDLLNAKNTTFLDIRSDTDFAASHIAGAVSIPKNLVRQAINSGKPKPPPTNKNILCYSAPAAGAKASTATDEALATCLYFMSSGKYPDIKLYALAGGFPMWQAAGYATESS</sequence>
<feature type="domain" description="Rhodanese" evidence="3">
    <location>
        <begin position="69"/>
        <end position="174"/>
    </location>
</feature>
<keyword evidence="5" id="KW-1185">Reference proteome</keyword>
<protein>
    <recommendedName>
        <fullName evidence="3">Rhodanese domain-containing protein</fullName>
    </recommendedName>
</protein>
<feature type="signal peptide" evidence="2">
    <location>
        <begin position="1"/>
        <end position="25"/>
    </location>
</feature>
<dbReference type="OrthoDB" id="541235at2759"/>
<proteinExistence type="predicted"/>
<gene>
    <name evidence="4" type="ORF">HXX76_001433</name>
</gene>
<organism evidence="4 5">
    <name type="scientific">Chlamydomonas incerta</name>
    <dbReference type="NCBI Taxonomy" id="51695"/>
    <lineage>
        <taxon>Eukaryota</taxon>
        <taxon>Viridiplantae</taxon>
        <taxon>Chlorophyta</taxon>
        <taxon>core chlorophytes</taxon>
        <taxon>Chlorophyceae</taxon>
        <taxon>CS clade</taxon>
        <taxon>Chlamydomonadales</taxon>
        <taxon>Chlamydomonadaceae</taxon>
        <taxon>Chlamydomonas</taxon>
    </lineage>
</organism>
<dbReference type="PROSITE" id="PS50206">
    <property type="entry name" value="RHODANESE_3"/>
    <property type="match status" value="1"/>
</dbReference>
<dbReference type="Gene3D" id="3.40.250.10">
    <property type="entry name" value="Rhodanese-like domain"/>
    <property type="match status" value="1"/>
</dbReference>
<reference evidence="4" key="1">
    <citation type="journal article" date="2020" name="bioRxiv">
        <title>Comparative genomics of Chlamydomonas.</title>
        <authorList>
            <person name="Craig R.J."/>
            <person name="Hasan A.R."/>
            <person name="Ness R.W."/>
            <person name="Keightley P.D."/>
        </authorList>
    </citation>
    <scope>NUCLEOTIDE SEQUENCE</scope>
    <source>
        <strain evidence="4">SAG 7.73</strain>
    </source>
</reference>
<evidence type="ECO:0000259" key="3">
    <source>
        <dbReference type="PROSITE" id="PS50206"/>
    </source>
</evidence>
<dbReference type="SMART" id="SM00450">
    <property type="entry name" value="RHOD"/>
    <property type="match status" value="1"/>
</dbReference>
<evidence type="ECO:0000313" key="4">
    <source>
        <dbReference type="EMBL" id="KAG2444689.1"/>
    </source>
</evidence>
<evidence type="ECO:0000313" key="5">
    <source>
        <dbReference type="Proteomes" id="UP000650467"/>
    </source>
</evidence>
<evidence type="ECO:0000256" key="1">
    <source>
        <dbReference type="SAM" id="MobiDB-lite"/>
    </source>
</evidence>
<dbReference type="AlphaFoldDB" id="A0A835WC35"/>
<dbReference type="Proteomes" id="UP000650467">
    <property type="component" value="Unassembled WGS sequence"/>
</dbReference>
<keyword evidence="2" id="KW-0732">Signal</keyword>
<dbReference type="Pfam" id="PF00581">
    <property type="entry name" value="Rhodanese"/>
    <property type="match status" value="1"/>
</dbReference>
<feature type="region of interest" description="Disordered" evidence="1">
    <location>
        <begin position="26"/>
        <end position="53"/>
    </location>
</feature>
<name>A0A835WC35_CHLIN</name>
<accession>A0A835WC35</accession>
<dbReference type="InterPro" id="IPR001763">
    <property type="entry name" value="Rhodanese-like_dom"/>
</dbReference>
<dbReference type="EMBL" id="JAEHOC010000002">
    <property type="protein sequence ID" value="KAG2444689.1"/>
    <property type="molecule type" value="Genomic_DNA"/>
</dbReference>
<feature type="chain" id="PRO_5032954090" description="Rhodanese domain-containing protein" evidence="2">
    <location>
        <begin position="26"/>
        <end position="175"/>
    </location>
</feature>
<dbReference type="SUPFAM" id="SSF52821">
    <property type="entry name" value="Rhodanese/Cell cycle control phosphatase"/>
    <property type="match status" value="1"/>
</dbReference>